<protein>
    <recommendedName>
        <fullName evidence="3">Multidrug export protein MepA</fullName>
    </recommendedName>
</protein>
<dbReference type="Pfam" id="PF01554">
    <property type="entry name" value="MatE"/>
    <property type="match status" value="2"/>
</dbReference>
<evidence type="ECO:0000256" key="5">
    <source>
        <dbReference type="ARBA" id="ARBA00022475"/>
    </source>
</evidence>
<evidence type="ECO:0000256" key="9">
    <source>
        <dbReference type="ARBA" id="ARBA00023251"/>
    </source>
</evidence>
<dbReference type="GO" id="GO:0042910">
    <property type="term" value="F:xenobiotic transmembrane transporter activity"/>
    <property type="evidence" value="ECO:0007669"/>
    <property type="project" value="InterPro"/>
</dbReference>
<feature type="transmembrane region" description="Helical" evidence="10">
    <location>
        <begin position="348"/>
        <end position="365"/>
    </location>
</feature>
<keyword evidence="9" id="KW-0046">Antibiotic resistance</keyword>
<feature type="transmembrane region" description="Helical" evidence="10">
    <location>
        <begin position="53"/>
        <end position="77"/>
    </location>
</feature>
<dbReference type="PIRSF" id="PIRSF006603">
    <property type="entry name" value="DinF"/>
    <property type="match status" value="1"/>
</dbReference>
<dbReference type="AlphaFoldDB" id="A0AAW4WJD4"/>
<keyword evidence="8 10" id="KW-0472">Membrane</keyword>
<dbReference type="GO" id="GO:0005886">
    <property type="term" value="C:plasma membrane"/>
    <property type="evidence" value="ECO:0007669"/>
    <property type="project" value="UniProtKB-SubCell"/>
</dbReference>
<dbReference type="PANTHER" id="PTHR43823">
    <property type="entry name" value="SPORULATION PROTEIN YKVU"/>
    <property type="match status" value="1"/>
</dbReference>
<evidence type="ECO:0000256" key="3">
    <source>
        <dbReference type="ARBA" id="ARBA00022106"/>
    </source>
</evidence>
<evidence type="ECO:0000256" key="7">
    <source>
        <dbReference type="ARBA" id="ARBA00022989"/>
    </source>
</evidence>
<dbReference type="InterPro" id="IPR002528">
    <property type="entry name" value="MATE_fam"/>
</dbReference>
<proteinExistence type="inferred from homology"/>
<feature type="transmembrane region" description="Helical" evidence="10">
    <location>
        <begin position="12"/>
        <end position="33"/>
    </location>
</feature>
<dbReference type="CDD" id="cd13143">
    <property type="entry name" value="MATE_MepA_like"/>
    <property type="match status" value="1"/>
</dbReference>
<dbReference type="InterPro" id="IPR045070">
    <property type="entry name" value="MATE_MepA-like"/>
</dbReference>
<feature type="transmembrane region" description="Helical" evidence="10">
    <location>
        <begin position="89"/>
        <end position="114"/>
    </location>
</feature>
<feature type="transmembrane region" description="Helical" evidence="10">
    <location>
        <begin position="250"/>
        <end position="277"/>
    </location>
</feature>
<comment type="similarity">
    <text evidence="2">Belongs to the multi antimicrobial extrusion (MATE) (TC 2.A.66.1) family. MepA subfamily.</text>
</comment>
<evidence type="ECO:0000256" key="8">
    <source>
        <dbReference type="ARBA" id="ARBA00023136"/>
    </source>
</evidence>
<sequence length="441" mass="47427">MSNSLNQNFKTLSLLKFALPSMIMMVFMSLYTIIDGIFVSRLVGESALSAVNIVWPVICILIAIGVMLATGGSAVVARKMGEGDEKGACENFTFLAVAGVAVSLVLLVIVLLFHKPIVYALGADDSLFENGKTYLIYMMYFGPCCILQSLFQCFFVTAGKPAYGLGLITAGGVANAILDYVFMGPMQLGIAGAAIATGIGQMIPAVVGVIYFLVKRKGLHFTRFLWDGKALWQSCTNGSSEMVTNLSNAVITYLFNIILMRMVGADGVAAITIILYGQFLFNALYLGFSMGVAPVISFQYGAKNSEKLSNVYHISNRFVKISSGFMAVASILLAKPITSVFASESSHTFAMTVTGFALFGINYLFSGYNVFTSSLFTALSDGKTSALVSFSRTFVCILASLLILPQIIGLKGVWLAVPVAEFVTSGLSFYCQRRNLSKYGI</sequence>
<dbReference type="PANTHER" id="PTHR43823:SF3">
    <property type="entry name" value="MULTIDRUG EXPORT PROTEIN MEPA"/>
    <property type="match status" value="1"/>
</dbReference>
<feature type="transmembrane region" description="Helical" evidence="10">
    <location>
        <begin position="162"/>
        <end position="182"/>
    </location>
</feature>
<evidence type="ECO:0000256" key="6">
    <source>
        <dbReference type="ARBA" id="ARBA00022692"/>
    </source>
</evidence>
<keyword evidence="5" id="KW-1003">Cell membrane</keyword>
<dbReference type="EMBL" id="JAJEQW010000022">
    <property type="protein sequence ID" value="MCC2243454.1"/>
    <property type="molecule type" value="Genomic_DNA"/>
</dbReference>
<dbReference type="GO" id="GO:0015297">
    <property type="term" value="F:antiporter activity"/>
    <property type="evidence" value="ECO:0007669"/>
    <property type="project" value="InterPro"/>
</dbReference>
<feature type="transmembrane region" description="Helical" evidence="10">
    <location>
        <begin position="386"/>
        <end position="407"/>
    </location>
</feature>
<name>A0AAW4WJD4_9FIRM</name>
<evidence type="ECO:0000313" key="12">
    <source>
        <dbReference type="Proteomes" id="UP001198893"/>
    </source>
</evidence>
<dbReference type="InterPro" id="IPR048279">
    <property type="entry name" value="MdtK-like"/>
</dbReference>
<evidence type="ECO:0000256" key="1">
    <source>
        <dbReference type="ARBA" id="ARBA00004651"/>
    </source>
</evidence>
<evidence type="ECO:0000256" key="4">
    <source>
        <dbReference type="ARBA" id="ARBA00022448"/>
    </source>
</evidence>
<evidence type="ECO:0000256" key="10">
    <source>
        <dbReference type="SAM" id="Phobius"/>
    </source>
</evidence>
<gene>
    <name evidence="11" type="ORF">LKD47_14320</name>
</gene>
<feature type="transmembrane region" description="Helical" evidence="10">
    <location>
        <begin position="323"/>
        <end position="342"/>
    </location>
</feature>
<dbReference type="InterPro" id="IPR051327">
    <property type="entry name" value="MATE_MepA_subfamily"/>
</dbReference>
<accession>A0AAW4WJD4</accession>
<dbReference type="Proteomes" id="UP001198893">
    <property type="component" value="Unassembled WGS sequence"/>
</dbReference>
<dbReference type="RefSeq" id="WP_227710850.1">
    <property type="nucleotide sequence ID" value="NZ_JAJEQW010000022.1"/>
</dbReference>
<feature type="transmembrane region" description="Helical" evidence="10">
    <location>
        <begin position="134"/>
        <end position="155"/>
    </location>
</feature>
<comment type="caution">
    <text evidence="11">The sequence shown here is derived from an EMBL/GenBank/DDBJ whole genome shotgun (WGS) entry which is preliminary data.</text>
</comment>
<reference evidence="11" key="1">
    <citation type="submission" date="2021-10" db="EMBL/GenBank/DDBJ databases">
        <title>Anaerobic single-cell dispensing facilitates the cultivation of human gut bacteria.</title>
        <authorList>
            <person name="Afrizal A."/>
        </authorList>
    </citation>
    <scope>NUCLEOTIDE SEQUENCE</scope>
    <source>
        <strain evidence="11">CLA-AA-H204</strain>
    </source>
</reference>
<evidence type="ECO:0000313" key="11">
    <source>
        <dbReference type="EMBL" id="MCC2243454.1"/>
    </source>
</evidence>
<evidence type="ECO:0000256" key="2">
    <source>
        <dbReference type="ARBA" id="ARBA00008417"/>
    </source>
</evidence>
<feature type="transmembrane region" description="Helical" evidence="10">
    <location>
        <begin position="188"/>
        <end position="214"/>
    </location>
</feature>
<keyword evidence="6 10" id="KW-0812">Transmembrane</keyword>
<feature type="transmembrane region" description="Helical" evidence="10">
    <location>
        <begin position="283"/>
        <end position="302"/>
    </location>
</feature>
<organism evidence="11 12">
    <name type="scientific">Roseburia amylophila</name>
    <dbReference type="NCBI Taxonomy" id="2981794"/>
    <lineage>
        <taxon>Bacteria</taxon>
        <taxon>Bacillati</taxon>
        <taxon>Bacillota</taxon>
        <taxon>Clostridia</taxon>
        <taxon>Lachnospirales</taxon>
        <taxon>Lachnospiraceae</taxon>
        <taxon>Roseburia</taxon>
    </lineage>
</organism>
<feature type="transmembrane region" description="Helical" evidence="10">
    <location>
        <begin position="413"/>
        <end position="431"/>
    </location>
</feature>
<keyword evidence="7 10" id="KW-1133">Transmembrane helix</keyword>
<comment type="subcellular location">
    <subcellularLocation>
        <location evidence="1">Cell membrane</location>
        <topology evidence="1">Multi-pass membrane protein</topology>
    </subcellularLocation>
</comment>
<dbReference type="GO" id="GO:0046677">
    <property type="term" value="P:response to antibiotic"/>
    <property type="evidence" value="ECO:0007669"/>
    <property type="project" value="UniProtKB-KW"/>
</dbReference>
<keyword evidence="4" id="KW-0813">Transport</keyword>